<evidence type="ECO:0000259" key="12">
    <source>
        <dbReference type="PROSITE" id="PS51462"/>
    </source>
</evidence>
<reference evidence="13 14" key="1">
    <citation type="submission" date="2024-03" db="EMBL/GenBank/DDBJ databases">
        <title>Human intestinal bacterial collection.</title>
        <authorList>
            <person name="Pauvert C."/>
            <person name="Hitch T.C.A."/>
            <person name="Clavel T."/>
        </authorList>
    </citation>
    <scope>NUCLEOTIDE SEQUENCE [LARGE SCALE GENOMIC DNA]</scope>
    <source>
        <strain evidence="13 14">CLA-AA-H192</strain>
    </source>
</reference>
<evidence type="ECO:0000256" key="7">
    <source>
        <dbReference type="ARBA" id="ARBA00022801"/>
    </source>
</evidence>
<keyword evidence="5" id="KW-0479">Metal-binding</keyword>
<evidence type="ECO:0000256" key="4">
    <source>
        <dbReference type="ARBA" id="ARBA00022705"/>
    </source>
</evidence>
<dbReference type="InterPro" id="IPR015797">
    <property type="entry name" value="NUDIX_hydrolase-like_dom_sf"/>
</dbReference>
<dbReference type="InterPro" id="IPR047127">
    <property type="entry name" value="MutT-like"/>
</dbReference>
<dbReference type="CDD" id="cd03425">
    <property type="entry name" value="NUDIX_MutT_NudA_like"/>
    <property type="match status" value="1"/>
</dbReference>
<keyword evidence="3" id="KW-0515">Mutator protein</keyword>
<feature type="domain" description="Nudix hydrolase" evidence="12">
    <location>
        <begin position="59"/>
        <end position="184"/>
    </location>
</feature>
<evidence type="ECO:0000256" key="1">
    <source>
        <dbReference type="ARBA" id="ARBA00001946"/>
    </source>
</evidence>
<evidence type="ECO:0000256" key="5">
    <source>
        <dbReference type="ARBA" id="ARBA00022723"/>
    </source>
</evidence>
<dbReference type="PROSITE" id="PS51462">
    <property type="entry name" value="NUDIX"/>
    <property type="match status" value="1"/>
</dbReference>
<dbReference type="PRINTS" id="PR00502">
    <property type="entry name" value="NUDIXFAMILY"/>
</dbReference>
<dbReference type="Gene3D" id="3.90.79.10">
    <property type="entry name" value="Nucleoside Triphosphate Pyrophosphohydrolase"/>
    <property type="match status" value="1"/>
</dbReference>
<evidence type="ECO:0000256" key="9">
    <source>
        <dbReference type="ARBA" id="ARBA00023204"/>
    </source>
</evidence>
<dbReference type="EMBL" id="JBBMFF010000168">
    <property type="protein sequence ID" value="MEQ2510578.1"/>
    <property type="molecule type" value="Genomic_DNA"/>
</dbReference>
<evidence type="ECO:0000256" key="8">
    <source>
        <dbReference type="ARBA" id="ARBA00022842"/>
    </source>
</evidence>
<dbReference type="SUPFAM" id="SSF55811">
    <property type="entry name" value="Nudix"/>
    <property type="match status" value="2"/>
</dbReference>
<evidence type="ECO:0000313" key="14">
    <source>
        <dbReference type="Proteomes" id="UP001491552"/>
    </source>
</evidence>
<keyword evidence="8" id="KW-0460">Magnesium</keyword>
<evidence type="ECO:0000256" key="2">
    <source>
        <dbReference type="ARBA" id="ARBA00005582"/>
    </source>
</evidence>
<keyword evidence="6" id="KW-0227">DNA damage</keyword>
<feature type="non-terminal residue" evidence="13">
    <location>
        <position position="1"/>
    </location>
</feature>
<dbReference type="PANTHER" id="PTHR47707">
    <property type="entry name" value="8-OXO-DGTP DIPHOSPHATASE"/>
    <property type="match status" value="1"/>
</dbReference>
<organism evidence="13 14">
    <name type="scientific">Faecousia intestinalis</name>
    <dbReference type="NCBI Taxonomy" id="3133167"/>
    <lineage>
        <taxon>Bacteria</taxon>
        <taxon>Bacillati</taxon>
        <taxon>Bacillota</taxon>
        <taxon>Clostridia</taxon>
        <taxon>Eubacteriales</taxon>
        <taxon>Oscillospiraceae</taxon>
        <taxon>Faecousia</taxon>
    </lineage>
</organism>
<dbReference type="Proteomes" id="UP001491552">
    <property type="component" value="Unassembled WGS sequence"/>
</dbReference>
<dbReference type="RefSeq" id="WP_349135255.1">
    <property type="nucleotide sequence ID" value="NZ_JBBMFF010000168.1"/>
</dbReference>
<keyword evidence="4" id="KW-0235">DNA replication</keyword>
<dbReference type="PANTHER" id="PTHR47707:SF1">
    <property type="entry name" value="NUDIX HYDROLASE FAMILY PROTEIN"/>
    <property type="match status" value="1"/>
</dbReference>
<dbReference type="Pfam" id="PF00293">
    <property type="entry name" value="NUDIX"/>
    <property type="match status" value="1"/>
</dbReference>
<dbReference type="GO" id="GO:0016787">
    <property type="term" value="F:hydrolase activity"/>
    <property type="evidence" value="ECO:0007669"/>
    <property type="project" value="UniProtKB-KW"/>
</dbReference>
<evidence type="ECO:0000256" key="6">
    <source>
        <dbReference type="ARBA" id="ARBA00022763"/>
    </source>
</evidence>
<dbReference type="InterPro" id="IPR020476">
    <property type="entry name" value="Nudix_hydrolase"/>
</dbReference>
<name>A0ABV1G593_9FIRM</name>
<proteinExistence type="inferred from homology"/>
<accession>A0ABV1G593</accession>
<keyword evidence="14" id="KW-1185">Reference proteome</keyword>
<comment type="cofactor">
    <cofactor evidence="1">
        <name>Mg(2+)</name>
        <dbReference type="ChEBI" id="CHEBI:18420"/>
    </cofactor>
</comment>
<gene>
    <name evidence="13" type="ORF">WMO66_04820</name>
</gene>
<dbReference type="EC" id="3.6.1.55" evidence="11"/>
<evidence type="ECO:0000313" key="13">
    <source>
        <dbReference type="EMBL" id="MEQ2510578.1"/>
    </source>
</evidence>
<comment type="catalytic activity">
    <reaction evidence="10">
        <text>8-oxo-dGTP + H2O = 8-oxo-dGMP + diphosphate + H(+)</text>
        <dbReference type="Rhea" id="RHEA:31575"/>
        <dbReference type="ChEBI" id="CHEBI:15377"/>
        <dbReference type="ChEBI" id="CHEBI:15378"/>
        <dbReference type="ChEBI" id="CHEBI:33019"/>
        <dbReference type="ChEBI" id="CHEBI:63224"/>
        <dbReference type="ChEBI" id="CHEBI:77896"/>
        <dbReference type="EC" id="3.6.1.55"/>
    </reaction>
</comment>
<keyword evidence="9" id="KW-0234">DNA repair</keyword>
<dbReference type="InterPro" id="IPR000086">
    <property type="entry name" value="NUDIX_hydrolase_dom"/>
</dbReference>
<keyword evidence="7 13" id="KW-0378">Hydrolase</keyword>
<sequence>YQDGTVWRMVIVLFRAQLPQEPELHCSRESCTLRFFTPEELRTADLVPTHRDLIEAWRPAPLEVAAAMLTRGQTVLLCRRPEGKARALQWEFPGGKLEPGETGEQALARECREELGAEVRVGPRVDELVFDYPDLSVHLTLYQAEPLTEPRALEHSALDWVGPAGLERYDLCPADRRFVPAVQQWFSEQEKAPAQQAAQRPQTGE</sequence>
<protein>
    <recommendedName>
        <fullName evidence="11">8-oxo-dGTP diphosphatase</fullName>
        <ecNumber evidence="11">3.6.1.55</ecNumber>
    </recommendedName>
</protein>
<comment type="similarity">
    <text evidence="2">Belongs to the Nudix hydrolase family.</text>
</comment>
<evidence type="ECO:0000256" key="3">
    <source>
        <dbReference type="ARBA" id="ARBA00022457"/>
    </source>
</evidence>
<comment type="caution">
    <text evidence="13">The sequence shown here is derived from an EMBL/GenBank/DDBJ whole genome shotgun (WGS) entry which is preliminary data.</text>
</comment>
<evidence type="ECO:0000256" key="10">
    <source>
        <dbReference type="ARBA" id="ARBA00035861"/>
    </source>
</evidence>
<evidence type="ECO:0000256" key="11">
    <source>
        <dbReference type="ARBA" id="ARBA00038905"/>
    </source>
</evidence>